<keyword evidence="9" id="KW-1185">Reference proteome</keyword>
<accession>A0ABT7ASK8</accession>
<sequence length="611" mass="68805">MKILLVEDDEALAELLKNELTMHHYLVDVAFDGHLGWQLAEGIIYDLILLDVGLPELNGIEFCQKRRKKGDRTPILLMTAEDSSTQKVIGLDAGADDYLTKPFDLPELLARIRALLRRGNDTRLPTLSWGKLHLDPSKCEVTYDRNLLKLTAKEYELLELFLRHPQRIFSQSAILDHLWSFDDPPSENAVRTHIKSLRQKLKKAGSDNDLIETVYGLGYRLKALAQELPETQNSDIPPAFLPIWERYQHQYADRLKSIQTTLDDLPTGLLNPDCLQDAIREAHTLAGSLGSFGLNHLSEVARQIENTLKTASDQATLLETVAPHMKELHQGLTQNTTSKPALLAPEPITLPQILIIEPDPILAESLKEQAIRAHLKPVVVSTLSGGKEQVEQQPPDLILIELSLPKTAQTQVLEWISLLSSVEPPIPVVVLAEQNTLNDRVAVARAGGQGFVQKPISAQEAIASLRPFLRGDRTQSPQLLIVDDDAQLLAYLQQILKPWGFQITLLNHPQEFWQTLQDTQPDLVLLDIEMPEVTGIELCQVLRNDPQWMALPVLFLSSHRDSQTIQQVFLAGADDYIQKPIVEPELIARILNRLERRSKQPSLVQRYLPRD</sequence>
<keyword evidence="1 4" id="KW-0238">DNA-binding</keyword>
<name>A0ABT7ASK8_9CYAN</name>
<dbReference type="CDD" id="cd00383">
    <property type="entry name" value="trans_reg_C"/>
    <property type="match status" value="1"/>
</dbReference>
<feature type="domain" description="OmpR/PhoB-type" evidence="7">
    <location>
        <begin position="124"/>
        <end position="223"/>
    </location>
</feature>
<dbReference type="SUPFAM" id="SSF52172">
    <property type="entry name" value="CheY-like"/>
    <property type="match status" value="3"/>
</dbReference>
<dbReference type="SUPFAM" id="SSF46894">
    <property type="entry name" value="C-terminal effector domain of the bipartite response regulators"/>
    <property type="match status" value="1"/>
</dbReference>
<gene>
    <name evidence="8" type="ORF">PMG71_06355</name>
</gene>
<dbReference type="InterPro" id="IPR011006">
    <property type="entry name" value="CheY-like_superfamily"/>
</dbReference>
<dbReference type="InterPro" id="IPR016032">
    <property type="entry name" value="Sig_transdc_resp-reg_C-effctor"/>
</dbReference>
<dbReference type="PROSITE" id="PS50894">
    <property type="entry name" value="HPT"/>
    <property type="match status" value="1"/>
</dbReference>
<dbReference type="PROSITE" id="PS51755">
    <property type="entry name" value="OMPR_PHOB"/>
    <property type="match status" value="1"/>
</dbReference>
<feature type="domain" description="HPt" evidence="6">
    <location>
        <begin position="243"/>
        <end position="332"/>
    </location>
</feature>
<dbReference type="PROSITE" id="PS50110">
    <property type="entry name" value="RESPONSE_REGULATORY"/>
    <property type="match status" value="3"/>
</dbReference>
<evidence type="ECO:0000313" key="9">
    <source>
        <dbReference type="Proteomes" id="UP001235303"/>
    </source>
</evidence>
<dbReference type="Gene3D" id="1.20.120.160">
    <property type="entry name" value="HPT domain"/>
    <property type="match status" value="1"/>
</dbReference>
<evidence type="ECO:0000259" key="5">
    <source>
        <dbReference type="PROSITE" id="PS50110"/>
    </source>
</evidence>
<reference evidence="8 9" key="1">
    <citation type="submission" date="2023-01" db="EMBL/GenBank/DDBJ databases">
        <title>Novel diversity within Roseofilum (Cyanobacteria; Desertifilaceae) from marine benthic mats with descriptions of four novel species.</title>
        <authorList>
            <person name="Wang Y."/>
            <person name="Berthold D.E."/>
            <person name="Hu J."/>
            <person name="Lefler F.W."/>
            <person name="Laughinghouse H.D. IV."/>
        </authorList>
    </citation>
    <scope>NUCLEOTIDE SEQUENCE [LARGE SCALE GENOMIC DNA]</scope>
    <source>
        <strain evidence="8 9">BLCC-M154</strain>
    </source>
</reference>
<dbReference type="Pfam" id="PF00486">
    <property type="entry name" value="Trans_reg_C"/>
    <property type="match status" value="1"/>
</dbReference>
<feature type="domain" description="Response regulatory" evidence="5">
    <location>
        <begin position="352"/>
        <end position="469"/>
    </location>
</feature>
<evidence type="ECO:0000259" key="7">
    <source>
        <dbReference type="PROSITE" id="PS51755"/>
    </source>
</evidence>
<dbReference type="Pfam" id="PF00072">
    <property type="entry name" value="Response_reg"/>
    <property type="match status" value="3"/>
</dbReference>
<dbReference type="Gene3D" id="3.40.50.2300">
    <property type="match status" value="3"/>
</dbReference>
<dbReference type="InterPro" id="IPR001867">
    <property type="entry name" value="OmpR/PhoB-type_DNA-bd"/>
</dbReference>
<evidence type="ECO:0000256" key="2">
    <source>
        <dbReference type="PROSITE-ProRule" id="PRU00110"/>
    </source>
</evidence>
<feature type="domain" description="Response regulatory" evidence="5">
    <location>
        <begin position="478"/>
        <end position="594"/>
    </location>
</feature>
<dbReference type="InterPro" id="IPR036388">
    <property type="entry name" value="WH-like_DNA-bd_sf"/>
</dbReference>
<comment type="caution">
    <text evidence="8">The sequence shown here is derived from an EMBL/GenBank/DDBJ whole genome shotgun (WGS) entry which is preliminary data.</text>
</comment>
<dbReference type="InterPro" id="IPR039420">
    <property type="entry name" value="WalR-like"/>
</dbReference>
<feature type="modified residue" description="4-aspartylphosphate" evidence="3">
    <location>
        <position position="51"/>
    </location>
</feature>
<dbReference type="Pfam" id="PF01627">
    <property type="entry name" value="Hpt"/>
    <property type="match status" value="1"/>
</dbReference>
<dbReference type="Proteomes" id="UP001235303">
    <property type="component" value="Unassembled WGS sequence"/>
</dbReference>
<comment type="caution">
    <text evidence="3">Lacks conserved residue(s) required for the propagation of feature annotation.</text>
</comment>
<dbReference type="InterPro" id="IPR036641">
    <property type="entry name" value="HPT_dom_sf"/>
</dbReference>
<dbReference type="SUPFAM" id="SSF47226">
    <property type="entry name" value="Histidine-containing phosphotransfer domain, HPT domain"/>
    <property type="match status" value="1"/>
</dbReference>
<dbReference type="SMART" id="SM00448">
    <property type="entry name" value="REC"/>
    <property type="match status" value="3"/>
</dbReference>
<evidence type="ECO:0000256" key="4">
    <source>
        <dbReference type="PROSITE-ProRule" id="PRU01091"/>
    </source>
</evidence>
<dbReference type="SMART" id="SM00862">
    <property type="entry name" value="Trans_reg_C"/>
    <property type="match status" value="1"/>
</dbReference>
<keyword evidence="3" id="KW-0597">Phosphoprotein</keyword>
<dbReference type="RefSeq" id="WP_283752804.1">
    <property type="nucleotide sequence ID" value="NZ_JAQOSP010000041.1"/>
</dbReference>
<feature type="modified residue" description="Phosphohistidine" evidence="2">
    <location>
        <position position="283"/>
    </location>
</feature>
<protein>
    <submittedName>
        <fullName evidence="8">Response regulator</fullName>
    </submittedName>
</protein>
<dbReference type="InterPro" id="IPR001789">
    <property type="entry name" value="Sig_transdc_resp-reg_receiver"/>
</dbReference>
<dbReference type="Gene3D" id="1.10.10.10">
    <property type="entry name" value="Winged helix-like DNA-binding domain superfamily/Winged helix DNA-binding domain"/>
    <property type="match status" value="1"/>
</dbReference>
<evidence type="ECO:0000256" key="1">
    <source>
        <dbReference type="ARBA" id="ARBA00023125"/>
    </source>
</evidence>
<organism evidence="8 9">
    <name type="scientific">Roseofilum acuticapitatum BLCC-M154</name>
    <dbReference type="NCBI Taxonomy" id="3022444"/>
    <lineage>
        <taxon>Bacteria</taxon>
        <taxon>Bacillati</taxon>
        <taxon>Cyanobacteriota</taxon>
        <taxon>Cyanophyceae</taxon>
        <taxon>Desertifilales</taxon>
        <taxon>Desertifilaceae</taxon>
        <taxon>Roseofilum</taxon>
        <taxon>Roseofilum acuticapitatum</taxon>
    </lineage>
</organism>
<evidence type="ECO:0000259" key="6">
    <source>
        <dbReference type="PROSITE" id="PS50894"/>
    </source>
</evidence>
<dbReference type="SMART" id="SM00073">
    <property type="entry name" value="HPT"/>
    <property type="match status" value="1"/>
</dbReference>
<evidence type="ECO:0000256" key="3">
    <source>
        <dbReference type="PROSITE-ProRule" id="PRU00169"/>
    </source>
</evidence>
<dbReference type="PANTHER" id="PTHR48111">
    <property type="entry name" value="REGULATOR OF RPOS"/>
    <property type="match status" value="1"/>
</dbReference>
<feature type="domain" description="Response regulatory" evidence="5">
    <location>
        <begin position="2"/>
        <end position="116"/>
    </location>
</feature>
<dbReference type="Gene3D" id="6.10.250.690">
    <property type="match status" value="1"/>
</dbReference>
<feature type="modified residue" description="4-aspartylphosphate" evidence="3">
    <location>
        <position position="527"/>
    </location>
</feature>
<evidence type="ECO:0000313" key="8">
    <source>
        <dbReference type="EMBL" id="MDJ1169043.1"/>
    </source>
</evidence>
<feature type="DNA-binding region" description="OmpR/PhoB-type" evidence="4">
    <location>
        <begin position="124"/>
        <end position="223"/>
    </location>
</feature>
<dbReference type="PANTHER" id="PTHR48111:SF15">
    <property type="entry name" value="OMPR SUBFAMILY"/>
    <property type="match status" value="1"/>
</dbReference>
<dbReference type="InterPro" id="IPR008207">
    <property type="entry name" value="Sig_transdc_His_kin_Hpt_dom"/>
</dbReference>
<dbReference type="EMBL" id="JAQOSP010000041">
    <property type="protein sequence ID" value="MDJ1169043.1"/>
    <property type="molecule type" value="Genomic_DNA"/>
</dbReference>
<proteinExistence type="predicted"/>
<dbReference type="CDD" id="cd00156">
    <property type="entry name" value="REC"/>
    <property type="match status" value="1"/>
</dbReference>